<feature type="repeat" description="Filamin" evidence="3">
    <location>
        <begin position="1054"/>
        <end position="1146"/>
    </location>
</feature>
<dbReference type="PANTHER" id="PTHR38537">
    <property type="entry name" value="JITTERBUG, ISOFORM N"/>
    <property type="match status" value="1"/>
</dbReference>
<organism evidence="5 6">
    <name type="scientific">Saguinus oedipus</name>
    <name type="common">Cotton-top tamarin</name>
    <name type="synonym">Oedipomidas oedipus</name>
    <dbReference type="NCBI Taxonomy" id="9490"/>
    <lineage>
        <taxon>Eukaryota</taxon>
        <taxon>Metazoa</taxon>
        <taxon>Chordata</taxon>
        <taxon>Craniata</taxon>
        <taxon>Vertebrata</taxon>
        <taxon>Euteleostomi</taxon>
        <taxon>Mammalia</taxon>
        <taxon>Eutheria</taxon>
        <taxon>Euarchontoglires</taxon>
        <taxon>Primates</taxon>
        <taxon>Haplorrhini</taxon>
        <taxon>Platyrrhini</taxon>
        <taxon>Cebidae</taxon>
        <taxon>Callitrichinae</taxon>
        <taxon>Saguinus</taxon>
    </lineage>
</organism>
<dbReference type="InterPro" id="IPR044801">
    <property type="entry name" value="Filamin"/>
</dbReference>
<dbReference type="SMART" id="SM00033">
    <property type="entry name" value="CH"/>
    <property type="match status" value="1"/>
</dbReference>
<accession>A0ABQ9U3L7</accession>
<comment type="similarity">
    <text evidence="1">Belongs to the filamin family.</text>
</comment>
<feature type="repeat" description="Filamin" evidence="3">
    <location>
        <begin position="958"/>
        <end position="1053"/>
    </location>
</feature>
<evidence type="ECO:0000313" key="6">
    <source>
        <dbReference type="Proteomes" id="UP001266305"/>
    </source>
</evidence>
<feature type="repeat" description="Filamin" evidence="3">
    <location>
        <begin position="1342"/>
        <end position="1427"/>
    </location>
</feature>
<dbReference type="InterPro" id="IPR014756">
    <property type="entry name" value="Ig_E-set"/>
</dbReference>
<dbReference type="SMART" id="SM00557">
    <property type="entry name" value="IG_FLMN"/>
    <property type="match status" value="12"/>
</dbReference>
<dbReference type="CDD" id="cd21313">
    <property type="entry name" value="CH_FLNB_rpt2"/>
    <property type="match status" value="1"/>
</dbReference>
<name>A0ABQ9U3L7_SAGOE</name>
<evidence type="ECO:0000256" key="2">
    <source>
        <dbReference type="ARBA" id="ARBA00022737"/>
    </source>
</evidence>
<dbReference type="InterPro" id="IPR001715">
    <property type="entry name" value="CH_dom"/>
</dbReference>
<dbReference type="InterPro" id="IPR036872">
    <property type="entry name" value="CH_dom_sf"/>
</dbReference>
<dbReference type="Pfam" id="PF00630">
    <property type="entry name" value="Filamin"/>
    <property type="match status" value="12"/>
</dbReference>
<feature type="repeat" description="Filamin" evidence="3">
    <location>
        <begin position="1147"/>
        <end position="1241"/>
    </location>
</feature>
<feature type="repeat" description="Filamin" evidence="3">
    <location>
        <begin position="756"/>
        <end position="858"/>
    </location>
</feature>
<dbReference type="Proteomes" id="UP001266305">
    <property type="component" value="Unassembled WGS sequence"/>
</dbReference>
<dbReference type="SUPFAM" id="SSF47576">
    <property type="entry name" value="Calponin-homology domain, CH-domain"/>
    <property type="match status" value="1"/>
</dbReference>
<feature type="repeat" description="Filamin" evidence="3">
    <location>
        <begin position="245"/>
        <end position="329"/>
    </location>
</feature>
<feature type="repeat" description="Filamin" evidence="3">
    <location>
        <begin position="429"/>
        <end position="525"/>
    </location>
</feature>
<sequence>MTKPVSLSPDSKAIVDGNLKLILGLVWTLILHYSISMPVWEDEGDDDAKKQTPKQRLLGWIQNKIPYLPITNFNQNWQDGKALGALVDSCAPGLCPDWESWDPQKPVDNAREAMQQADDWLGVPQVITPEEIIHPDVDEHSVMTYLSQFPKAKLKPGAPLKPKLNPKKARAYGRGVKKCFWLDGMGGLKGERAGVRQTSSHTQVFVVTNPSPDFDKLQRKWLLRLLESDEVGLQILTCLCKPVAGIEPTGNMVKQPAKFTVDTISAGQGDVMVFVEDPEGNKEEAQVTPDSDKNKTYSVEYLPKVTGLHKVTVLFAGQHISKSPFEVNVDKAQGDASKVTAKGPGLEAAGNIANKPTYFDIYTAGAGVGDIGVEVEDPQGKNSVELLVEDKGNQVYRCVYKPMQPGPHVVKVFFAGDTIPKSPFIVQVGEACNPNACRASGRGLQPKGVRIRETADFKVDTKAAGSGELSVTVKGPKGLEELVKQKGFLDGVYAFEYYPSTPGRYSIAITWGGHHIPKSPFEVQVGPEAGMQKVRAWGPGLHGGIVGRSADFVVESIGSEVGSLGFAIEGPSQAKIEYDDQNDGSCDVKYWPKEPGEYAVHIMCDDEDIKDSPYMAFIHPATGDYNPDLVNQLLCFSLLVPGPWFLTPMPELKHYTERDSLLALLQVRAYGPGLEKSGCIVNNLAEFTVDPKDAGKAPLKIFAQDGEGQPIDIQMKSRMDGTYACSYTPVKAIKHTIAVVWGGVNIPHSPYRVSIGQGSHPQKVKVFGPGVERSGLKANEPTHFTVDCSEAGEGDVSVGIKCDARVLSEDEEDVDFDIIHNANDTFTVKYVPPAAGRYTIKVLFASQEIPASPFRVKVDPSHDASKVKAEGPGLSKAGVENGKPTHFTVYTKGAGKAPLNVQFNSPLPGDAVKDLDIIDNYDYSHTVKYTPTQQGNMQVLVTYGGDPIPKSPFTVGVAAPLDLSKIKLNGLENRVEVGKDQEFTIDTRGAGGQGKLDVTILSPSRKVVPCLVTPVTGRESSTAKFIPREEGLYAVDVTYDGHPVPGSPYAVEASLPPDPTKVKAHGPGLEGGLVGKPAEFTIDTKGAGTGGLGLTVEGPCEAKIECSDNGDGTCSVSYLPTKPGEYFVNILFEEVHIPGSPFKADIEMPFDPSKVVASGPGLEHGKVGEAGLLSVDCSEAGPGALGLEAVSDSGTKAEVSIQNNKDGTYAVTYVPLTAGMYTLIMKYGGELVPHFPTRVKVEPAVDTSRIKVFGPGIEGKDVFREATTDFTVDSRPLTQVGGDHIKAHIANPSGASTECFVTDNADGTYQVEYTPFEKGLHVVEVTYDDVPIPNSPFKVAVTEGCQPSRVQAQGPGLKEAFTNKPNVFTVVTRGAGIGGLGITVEGPSESKINCRDNKDGSCSAEYIPFAPGDYDVNITYGGAHIPGELVLREDPKE</sequence>
<dbReference type="Gene3D" id="1.10.418.10">
    <property type="entry name" value="Calponin-like domain"/>
    <property type="match status" value="2"/>
</dbReference>
<reference evidence="5 6" key="1">
    <citation type="submission" date="2023-05" db="EMBL/GenBank/DDBJ databases">
        <title>B98-5 Cell Line De Novo Hybrid Assembly: An Optical Mapping Approach.</title>
        <authorList>
            <person name="Kananen K."/>
            <person name="Auerbach J.A."/>
            <person name="Kautto E."/>
            <person name="Blachly J.S."/>
        </authorList>
    </citation>
    <scope>NUCLEOTIDE SEQUENCE [LARGE SCALE GENOMIC DNA]</scope>
    <source>
        <strain evidence="5">B95-8</strain>
        <tissue evidence="5">Cell line</tissue>
    </source>
</reference>
<dbReference type="InterPro" id="IPR017868">
    <property type="entry name" value="Filamin/ABP280_repeat-like"/>
</dbReference>
<dbReference type="InterPro" id="IPR013783">
    <property type="entry name" value="Ig-like_fold"/>
</dbReference>
<keyword evidence="6" id="KW-1185">Reference proteome</keyword>
<feature type="repeat" description="Filamin" evidence="3">
    <location>
        <begin position="331"/>
        <end position="428"/>
    </location>
</feature>
<dbReference type="InterPro" id="IPR001298">
    <property type="entry name" value="Filamin/ABP280_rpt"/>
</dbReference>
<feature type="repeat" description="Filamin" evidence="3">
    <location>
        <begin position="526"/>
        <end position="618"/>
    </location>
</feature>
<evidence type="ECO:0000256" key="3">
    <source>
        <dbReference type="PROSITE-ProRule" id="PRU00087"/>
    </source>
</evidence>
<evidence type="ECO:0000256" key="1">
    <source>
        <dbReference type="ARBA" id="ARBA00009238"/>
    </source>
</evidence>
<feature type="repeat" description="Filamin" evidence="3">
    <location>
        <begin position="666"/>
        <end position="755"/>
    </location>
</feature>
<feature type="repeat" description="Filamin" evidence="3">
    <location>
        <begin position="859"/>
        <end position="957"/>
    </location>
</feature>
<evidence type="ECO:0000259" key="4">
    <source>
        <dbReference type="PROSITE" id="PS50021"/>
    </source>
</evidence>
<dbReference type="PROSITE" id="PS50021">
    <property type="entry name" value="CH"/>
    <property type="match status" value="1"/>
</dbReference>
<keyword evidence="2" id="KW-0677">Repeat</keyword>
<feature type="repeat" description="Filamin" evidence="3">
    <location>
        <begin position="1242"/>
        <end position="1341"/>
    </location>
</feature>
<dbReference type="Pfam" id="PF00307">
    <property type="entry name" value="CH"/>
    <property type="match status" value="1"/>
</dbReference>
<dbReference type="PANTHER" id="PTHR38537:SF7">
    <property type="entry name" value="FILAMIN-B"/>
    <property type="match status" value="1"/>
</dbReference>
<comment type="caution">
    <text evidence="5">The sequence shown here is derived from an EMBL/GenBank/DDBJ whole genome shotgun (WGS) entry which is preliminary data.</text>
</comment>
<dbReference type="SUPFAM" id="SSF81296">
    <property type="entry name" value="E set domains"/>
    <property type="match status" value="12"/>
</dbReference>
<gene>
    <name evidence="5" type="ORF">P7K49_030933</name>
</gene>
<dbReference type="Gene3D" id="2.60.40.10">
    <property type="entry name" value="Immunoglobulins"/>
    <property type="match status" value="12"/>
</dbReference>
<protein>
    <recommendedName>
        <fullName evidence="4">Calponin-homology (CH) domain-containing protein</fullName>
    </recommendedName>
</protein>
<evidence type="ECO:0000313" key="5">
    <source>
        <dbReference type="EMBL" id="KAK2091649.1"/>
    </source>
</evidence>
<dbReference type="PROSITE" id="PS50194">
    <property type="entry name" value="FILAMIN_REPEAT"/>
    <property type="match status" value="12"/>
</dbReference>
<proteinExistence type="inferred from homology"/>
<feature type="domain" description="Calponin-homology (CH)" evidence="4">
    <location>
        <begin position="51"/>
        <end position="154"/>
    </location>
</feature>
<dbReference type="EMBL" id="JASSZA010000016">
    <property type="protein sequence ID" value="KAK2091649.1"/>
    <property type="molecule type" value="Genomic_DNA"/>
</dbReference>